<evidence type="ECO:0000256" key="2">
    <source>
        <dbReference type="ARBA" id="ARBA00022729"/>
    </source>
</evidence>
<proteinExistence type="inferred from homology"/>
<accession>A0ABP8Q2H4</accession>
<evidence type="ECO:0000256" key="4">
    <source>
        <dbReference type="SAM" id="SignalP"/>
    </source>
</evidence>
<gene>
    <name evidence="5" type="ORF">GCM10023095_11730</name>
</gene>
<feature type="compositionally biased region" description="Acidic residues" evidence="3">
    <location>
        <begin position="264"/>
        <end position="274"/>
    </location>
</feature>
<comment type="caution">
    <text evidence="5">The sequence shown here is derived from an EMBL/GenBank/DDBJ whole genome shotgun (WGS) entry which is preliminary data.</text>
</comment>
<keyword evidence="2 4" id="KW-0732">Signal</keyword>
<organism evidence="5 6">
    <name type="scientific">Pseudaeromonas paramecii</name>
    <dbReference type="NCBI Taxonomy" id="2138166"/>
    <lineage>
        <taxon>Bacteria</taxon>
        <taxon>Pseudomonadati</taxon>
        <taxon>Pseudomonadota</taxon>
        <taxon>Gammaproteobacteria</taxon>
        <taxon>Aeromonadales</taxon>
        <taxon>Aeromonadaceae</taxon>
        <taxon>Pseudaeromonas</taxon>
    </lineage>
</organism>
<dbReference type="EMBL" id="BAABFC010000009">
    <property type="protein sequence ID" value="GAA4496539.1"/>
    <property type="molecule type" value="Genomic_DNA"/>
</dbReference>
<keyword evidence="5" id="KW-0449">Lipoprotein</keyword>
<dbReference type="PRINTS" id="PR01805">
    <property type="entry name" value="VACJLIPOPROT"/>
</dbReference>
<dbReference type="PANTHER" id="PTHR30035:SF3">
    <property type="entry name" value="INTERMEMBRANE PHOSPHOLIPID TRANSPORT SYSTEM LIPOPROTEIN MLAA"/>
    <property type="match status" value="1"/>
</dbReference>
<reference evidence="6" key="1">
    <citation type="journal article" date="2019" name="Int. J. Syst. Evol. Microbiol.">
        <title>The Global Catalogue of Microorganisms (GCM) 10K type strain sequencing project: providing services to taxonomists for standard genome sequencing and annotation.</title>
        <authorList>
            <consortium name="The Broad Institute Genomics Platform"/>
            <consortium name="The Broad Institute Genome Sequencing Center for Infectious Disease"/>
            <person name="Wu L."/>
            <person name="Ma J."/>
        </authorList>
    </citation>
    <scope>NUCLEOTIDE SEQUENCE [LARGE SCALE GENOMIC DNA]</scope>
    <source>
        <strain evidence="6">JCM 32226</strain>
    </source>
</reference>
<name>A0ABP8Q2H4_9GAMM</name>
<protein>
    <submittedName>
        <fullName evidence="5">VacJ family lipoprotein</fullName>
    </submittedName>
</protein>
<dbReference type="PANTHER" id="PTHR30035">
    <property type="entry name" value="LIPOPROTEIN VACJ-RELATED"/>
    <property type="match status" value="1"/>
</dbReference>
<evidence type="ECO:0000256" key="3">
    <source>
        <dbReference type="SAM" id="MobiDB-lite"/>
    </source>
</evidence>
<keyword evidence="6" id="KW-1185">Reference proteome</keyword>
<dbReference type="Proteomes" id="UP001501321">
    <property type="component" value="Unassembled WGS sequence"/>
</dbReference>
<comment type="similarity">
    <text evidence="1">Belongs to the MlaA family.</text>
</comment>
<feature type="signal peptide" evidence="4">
    <location>
        <begin position="1"/>
        <end position="22"/>
    </location>
</feature>
<evidence type="ECO:0000256" key="1">
    <source>
        <dbReference type="ARBA" id="ARBA00010634"/>
    </source>
</evidence>
<feature type="chain" id="PRO_5047440342" evidence="4">
    <location>
        <begin position="23"/>
        <end position="274"/>
    </location>
</feature>
<feature type="region of interest" description="Disordered" evidence="3">
    <location>
        <begin position="248"/>
        <end position="274"/>
    </location>
</feature>
<dbReference type="Pfam" id="PF04333">
    <property type="entry name" value="MlaA"/>
    <property type="match status" value="1"/>
</dbReference>
<evidence type="ECO:0000313" key="6">
    <source>
        <dbReference type="Proteomes" id="UP001501321"/>
    </source>
</evidence>
<sequence>MQFSYRALVFVLSMALTPSLLAETAKQQDLALSDTSPVAPTGARLYQGPGGASDHFESINRGLWWFNYDIMDRKAVRPVVHWYADTVPEPLRDGVANFANNFEEPNNFVNNLLIWDLRGSFGSVFRFMVNTTVGLGGFIDVASRLGVERNTMEMTTVLGKWSVDQGPYIMYPVYGPSTVRSTVGDVVDGLYFPFSEMTFVMKAARWGLDGLSVRSSIIAQEPMLDNSLDPYANIRDFYLQYEEAKVQDQTGPQSLAPAEPADSGLDDYLDEIDQ</sequence>
<evidence type="ECO:0000313" key="5">
    <source>
        <dbReference type="EMBL" id="GAA4496539.1"/>
    </source>
</evidence>
<dbReference type="RefSeq" id="WP_345011003.1">
    <property type="nucleotide sequence ID" value="NZ_BAABFC010000009.1"/>
</dbReference>
<dbReference type="InterPro" id="IPR007428">
    <property type="entry name" value="MlaA"/>
</dbReference>